<evidence type="ECO:0000313" key="3">
    <source>
        <dbReference type="Proteomes" id="UP000254282"/>
    </source>
</evidence>
<proteinExistence type="predicted"/>
<accession>A0A381FIM2</accession>
<dbReference type="GO" id="GO:0032259">
    <property type="term" value="P:methylation"/>
    <property type="evidence" value="ECO:0007669"/>
    <property type="project" value="UniProtKB-KW"/>
</dbReference>
<sequence length="309" mass="34538">MLTVIDARVDLLIKGAPLQSTDLHNVFIYSEVLKWMLLITLIILQTKKIKIMNTENIDKMSGHWLLAKVGKKVLRPGGKYLTQKMLHHLKISATDRVVEFAPGLGYTANLALQQYPASYVGIDADPEAVAYLSKTFKQVAARFVLGNASQTAMENGSADKVYGEAMLSMHADHRKSEIIKEAHRILTVGGLYAIHELGLAPDSLDENRKAAIQKELASVIKVNARPLTVKEWRSLLEKEGFRVTDVETAPMHLLEPGRLISDEGFGGFLTIVRNIITQPDIRSRIRQMKNVFKKYEEHLCAVSVIAQKI</sequence>
<dbReference type="Pfam" id="PF13649">
    <property type="entry name" value="Methyltransf_25"/>
    <property type="match status" value="1"/>
</dbReference>
<evidence type="ECO:0000259" key="1">
    <source>
        <dbReference type="Pfam" id="PF13649"/>
    </source>
</evidence>
<keyword evidence="2" id="KW-0808">Transferase</keyword>
<dbReference type="Gene3D" id="3.40.50.150">
    <property type="entry name" value="Vaccinia Virus protein VP39"/>
    <property type="match status" value="1"/>
</dbReference>
<name>A0A381FIM2_9FLAO</name>
<protein>
    <submittedName>
        <fullName evidence="2">Phospholipid N-methyltransferase</fullName>
    </submittedName>
</protein>
<dbReference type="InterPro" id="IPR029063">
    <property type="entry name" value="SAM-dependent_MTases_sf"/>
</dbReference>
<dbReference type="Proteomes" id="UP000254282">
    <property type="component" value="Unassembled WGS sequence"/>
</dbReference>
<gene>
    <name evidence="2" type="ORF">NCTC13532_01897</name>
</gene>
<dbReference type="GO" id="GO:0008168">
    <property type="term" value="F:methyltransferase activity"/>
    <property type="evidence" value="ECO:0007669"/>
    <property type="project" value="UniProtKB-KW"/>
</dbReference>
<dbReference type="SUPFAM" id="SSF53335">
    <property type="entry name" value="S-adenosyl-L-methionine-dependent methyltransferases"/>
    <property type="match status" value="1"/>
</dbReference>
<dbReference type="InterPro" id="IPR041698">
    <property type="entry name" value="Methyltransf_25"/>
</dbReference>
<dbReference type="EMBL" id="UFVR01000004">
    <property type="protein sequence ID" value="SUX46364.1"/>
    <property type="molecule type" value="Genomic_DNA"/>
</dbReference>
<keyword evidence="2" id="KW-0489">Methyltransferase</keyword>
<feature type="domain" description="Methyltransferase" evidence="1">
    <location>
        <begin position="97"/>
        <end position="190"/>
    </location>
</feature>
<reference evidence="2 3" key="1">
    <citation type="submission" date="2018-06" db="EMBL/GenBank/DDBJ databases">
        <authorList>
            <consortium name="Pathogen Informatics"/>
            <person name="Doyle S."/>
        </authorList>
    </citation>
    <scope>NUCLEOTIDE SEQUENCE [LARGE SCALE GENOMIC DNA]</scope>
    <source>
        <strain evidence="2 3">NCTC13532</strain>
    </source>
</reference>
<dbReference type="AlphaFoldDB" id="A0A381FIM2"/>
<evidence type="ECO:0000313" key="2">
    <source>
        <dbReference type="EMBL" id="SUX46364.1"/>
    </source>
</evidence>
<organism evidence="2 3">
    <name type="scientific">Chryseobacterium indoltheticum</name>
    <dbReference type="NCBI Taxonomy" id="254"/>
    <lineage>
        <taxon>Bacteria</taxon>
        <taxon>Pseudomonadati</taxon>
        <taxon>Bacteroidota</taxon>
        <taxon>Flavobacteriia</taxon>
        <taxon>Flavobacteriales</taxon>
        <taxon>Weeksellaceae</taxon>
        <taxon>Chryseobacterium group</taxon>
        <taxon>Chryseobacterium</taxon>
    </lineage>
</organism>
<dbReference type="CDD" id="cd02440">
    <property type="entry name" value="AdoMet_MTases"/>
    <property type="match status" value="1"/>
</dbReference>